<evidence type="ECO:0000313" key="8">
    <source>
        <dbReference type="Proteomes" id="UP000708208"/>
    </source>
</evidence>
<gene>
    <name evidence="7" type="ORF">AFUS01_LOCUS4882</name>
</gene>
<dbReference type="Pfam" id="PF03868">
    <property type="entry name" value="Ribosomal_L6e_N"/>
    <property type="match status" value="1"/>
</dbReference>
<dbReference type="GO" id="GO:0003723">
    <property type="term" value="F:RNA binding"/>
    <property type="evidence" value="ECO:0007669"/>
    <property type="project" value="TreeGrafter"/>
</dbReference>
<dbReference type="Proteomes" id="UP000708208">
    <property type="component" value="Unassembled WGS sequence"/>
</dbReference>
<dbReference type="GO" id="GO:0000027">
    <property type="term" value="P:ribosomal large subunit assembly"/>
    <property type="evidence" value="ECO:0007669"/>
    <property type="project" value="TreeGrafter"/>
</dbReference>
<reference evidence="7" key="1">
    <citation type="submission" date="2021-06" db="EMBL/GenBank/DDBJ databases">
        <authorList>
            <person name="Hodson N. C."/>
            <person name="Mongue J. A."/>
            <person name="Jaron S. K."/>
        </authorList>
    </citation>
    <scope>NUCLEOTIDE SEQUENCE</scope>
</reference>
<evidence type="ECO:0000256" key="5">
    <source>
        <dbReference type="SAM" id="MobiDB-lite"/>
    </source>
</evidence>
<dbReference type="GO" id="GO:0003735">
    <property type="term" value="F:structural constituent of ribosome"/>
    <property type="evidence" value="ECO:0007669"/>
    <property type="project" value="InterPro"/>
</dbReference>
<proteinExistence type="inferred from homology"/>
<feature type="domain" description="Large ribosomal subunit protein uL6 N-terminal" evidence="6">
    <location>
        <begin position="7"/>
        <end position="61"/>
    </location>
</feature>
<keyword evidence="2" id="KW-0689">Ribosomal protein</keyword>
<sequence>MVDAKVKKQGKTGGHRNPVLVPGVHRFGRSTEYHKKGLWAKRNIKNPKKVQEKKPLTVSKPVGGDKNGKTRLVIQLKSKRYYPTAKANLRRKKQRTGIVHRTKLRGSLVPGAIVILVAGRHAGKRAVFLKQLSSGLLLITGPFKLNGVPLRRVNQRYVIATSTRLDISKVTLPAQINDDYFRRDKKAARKARKDQQGDIYAAPKQQYVVSDVRKKDQPEVDKAILGVVKAQPEKKLLLKYLGSPFSLGSGQFPHRMKF</sequence>
<dbReference type="InterPro" id="IPR041997">
    <property type="entry name" value="Ribosomal_eL6_KOW"/>
</dbReference>
<dbReference type="AlphaFoldDB" id="A0A8J2J7N8"/>
<dbReference type="EMBL" id="CAJVCH010030715">
    <property type="protein sequence ID" value="CAG7709898.1"/>
    <property type="molecule type" value="Genomic_DNA"/>
</dbReference>
<evidence type="ECO:0000256" key="3">
    <source>
        <dbReference type="ARBA" id="ARBA00023274"/>
    </source>
</evidence>
<evidence type="ECO:0000256" key="2">
    <source>
        <dbReference type="ARBA" id="ARBA00022980"/>
    </source>
</evidence>
<organism evidence="7 8">
    <name type="scientific">Allacma fusca</name>
    <dbReference type="NCBI Taxonomy" id="39272"/>
    <lineage>
        <taxon>Eukaryota</taxon>
        <taxon>Metazoa</taxon>
        <taxon>Ecdysozoa</taxon>
        <taxon>Arthropoda</taxon>
        <taxon>Hexapoda</taxon>
        <taxon>Collembola</taxon>
        <taxon>Symphypleona</taxon>
        <taxon>Sminthuridae</taxon>
        <taxon>Allacma</taxon>
    </lineage>
</organism>
<comment type="function">
    <text evidence="4">Component of the large ribosomal subunit. The ribosome is a large ribonucleoprotein complex responsible for the synthesis of proteins in the cell.</text>
</comment>
<protein>
    <recommendedName>
        <fullName evidence="6">Large ribosomal subunit protein uL6 N-terminal domain-containing protein</fullName>
    </recommendedName>
</protein>
<feature type="region of interest" description="Disordered" evidence="5">
    <location>
        <begin position="1"/>
        <end position="21"/>
    </location>
</feature>
<comment type="caution">
    <text evidence="7">The sequence shown here is derived from an EMBL/GenBank/DDBJ whole genome shotgun (WGS) entry which is preliminary data.</text>
</comment>
<dbReference type="Pfam" id="PF01159">
    <property type="entry name" value="Ribosomal_L6e"/>
    <property type="match status" value="1"/>
</dbReference>
<dbReference type="InterPro" id="IPR000915">
    <property type="entry name" value="60S_ribosomal_eL6"/>
</dbReference>
<dbReference type="OrthoDB" id="2436667at2759"/>
<dbReference type="GO" id="GO:0022625">
    <property type="term" value="C:cytosolic large ribosomal subunit"/>
    <property type="evidence" value="ECO:0007669"/>
    <property type="project" value="TreeGrafter"/>
</dbReference>
<evidence type="ECO:0000313" key="7">
    <source>
        <dbReference type="EMBL" id="CAG7709898.1"/>
    </source>
</evidence>
<dbReference type="GO" id="GO:0002181">
    <property type="term" value="P:cytoplasmic translation"/>
    <property type="evidence" value="ECO:0007669"/>
    <property type="project" value="TreeGrafter"/>
</dbReference>
<dbReference type="CDD" id="cd13156">
    <property type="entry name" value="KOW_RPL6"/>
    <property type="match status" value="1"/>
</dbReference>
<dbReference type="FunFam" id="2.30.30.30:FF:000014">
    <property type="entry name" value="60S ribosomal protein L6"/>
    <property type="match status" value="1"/>
</dbReference>
<name>A0A8J2J7N8_9HEXA</name>
<evidence type="ECO:0000259" key="6">
    <source>
        <dbReference type="Pfam" id="PF03868"/>
    </source>
</evidence>
<accession>A0A8J2J7N8</accession>
<dbReference type="PANTHER" id="PTHR10715:SF0">
    <property type="entry name" value="LARGE RIBOSOMAL SUBUNIT PROTEIN EL6"/>
    <property type="match status" value="1"/>
</dbReference>
<dbReference type="InterPro" id="IPR005568">
    <property type="entry name" value="Ribosomal_uL6_N"/>
</dbReference>
<dbReference type="PANTHER" id="PTHR10715">
    <property type="entry name" value="60S RIBOSOMAL PROTEIN L6"/>
    <property type="match status" value="1"/>
</dbReference>
<keyword evidence="3" id="KW-0687">Ribonucleoprotein</keyword>
<comment type="similarity">
    <text evidence="1">Belongs to the eukaryotic ribosomal protein eL6 family.</text>
</comment>
<keyword evidence="8" id="KW-1185">Reference proteome</keyword>
<evidence type="ECO:0000256" key="1">
    <source>
        <dbReference type="ARBA" id="ARBA00010592"/>
    </source>
</evidence>
<evidence type="ECO:0000256" key="4">
    <source>
        <dbReference type="ARBA" id="ARBA00034092"/>
    </source>
</evidence>